<dbReference type="SUPFAM" id="SSF51182">
    <property type="entry name" value="RmlC-like cupins"/>
    <property type="match status" value="1"/>
</dbReference>
<dbReference type="RefSeq" id="WP_249904510.1">
    <property type="nucleotide sequence ID" value="NZ_JAMGBA010000002.1"/>
</dbReference>
<gene>
    <name evidence="1" type="ORF">LZ496_10100</name>
</gene>
<sequence>MTAARSLYTYPIHLGLGATAVAQPEFTGMEWYDEYGRRAAADGREGRLVSLYRFDESWAMWEMHPVGDEVVACIEGSMILHQEMADGSKASVALGPGDYAINPAGAWHTADIDGSALALFITAGEGTEHRPR</sequence>
<protein>
    <submittedName>
        <fullName evidence="1">Cupin domain-containing protein</fullName>
    </submittedName>
</protein>
<reference evidence="1 2" key="1">
    <citation type="submission" date="2022-05" db="EMBL/GenBank/DDBJ databases">
        <authorList>
            <person name="Jo J.-H."/>
            <person name="Im W.-T."/>
        </authorList>
    </citation>
    <scope>NUCLEOTIDE SEQUENCE [LARGE SCALE GENOMIC DNA]</scope>
    <source>
        <strain evidence="1 2">NSE70-1</strain>
    </source>
</reference>
<evidence type="ECO:0000313" key="2">
    <source>
        <dbReference type="Proteomes" id="UP001203410"/>
    </source>
</evidence>
<proteinExistence type="predicted"/>
<keyword evidence="2" id="KW-1185">Reference proteome</keyword>
<dbReference type="Gene3D" id="2.60.120.10">
    <property type="entry name" value="Jelly Rolls"/>
    <property type="match status" value="1"/>
</dbReference>
<dbReference type="InterPro" id="IPR014710">
    <property type="entry name" value="RmlC-like_jellyroll"/>
</dbReference>
<dbReference type="InterPro" id="IPR011051">
    <property type="entry name" value="RmlC_Cupin_sf"/>
</dbReference>
<comment type="caution">
    <text evidence="1">The sequence shown here is derived from an EMBL/GenBank/DDBJ whole genome shotgun (WGS) entry which is preliminary data.</text>
</comment>
<accession>A0ABT0RWC2</accession>
<name>A0ABT0RWC2_9SPHN</name>
<dbReference type="Proteomes" id="UP001203410">
    <property type="component" value="Unassembled WGS sequence"/>
</dbReference>
<dbReference type="EMBL" id="JAMGBA010000002">
    <property type="protein sequence ID" value="MCL6699128.1"/>
    <property type="molecule type" value="Genomic_DNA"/>
</dbReference>
<organism evidence="1 2">
    <name type="scientific">Sphingomonas caseinilyticus</name>
    <dbReference type="NCBI Taxonomy" id="2908205"/>
    <lineage>
        <taxon>Bacteria</taxon>
        <taxon>Pseudomonadati</taxon>
        <taxon>Pseudomonadota</taxon>
        <taxon>Alphaproteobacteria</taxon>
        <taxon>Sphingomonadales</taxon>
        <taxon>Sphingomonadaceae</taxon>
        <taxon>Sphingomonas</taxon>
    </lineage>
</organism>
<evidence type="ECO:0000313" key="1">
    <source>
        <dbReference type="EMBL" id="MCL6699128.1"/>
    </source>
</evidence>